<evidence type="ECO:0000256" key="2">
    <source>
        <dbReference type="ARBA" id="ARBA00001947"/>
    </source>
</evidence>
<dbReference type="CDD" id="cd18794">
    <property type="entry name" value="SF2_C_RecQ"/>
    <property type="match status" value="1"/>
</dbReference>
<dbReference type="Gene3D" id="1.10.150.80">
    <property type="entry name" value="HRDC domain"/>
    <property type="match status" value="1"/>
</dbReference>
<keyword evidence="7 20" id="KW-0378">Hydrolase</keyword>
<dbReference type="Proteomes" id="UP001312865">
    <property type="component" value="Unassembled WGS sequence"/>
</dbReference>
<dbReference type="InterPro" id="IPR004589">
    <property type="entry name" value="DNA_helicase_ATP-dep_RecQ"/>
</dbReference>
<dbReference type="GO" id="GO:0003678">
    <property type="term" value="F:DNA helicase activity"/>
    <property type="evidence" value="ECO:0007669"/>
    <property type="project" value="UniProtKB-EC"/>
</dbReference>
<keyword evidence="21" id="KW-1185">Reference proteome</keyword>
<sequence>MNLIKAKEQLKHYYGYNTFRNGQEEAIERVLKGEKTVVIMPTGGGKSICYQIPALLLEGTTVVISPLISLMKDQVDALNEMGIRATYINSTLSSNEVTTRVQHLINGEYKLIYIAPERLESVTFLQQLKQAKIPLIAIDEAHCISQWGHDFRPSYLKITSFINEFQPKPRVIALTATATSQVRNDICEQLQIPSDQSVITGFERPNLSFSVLKGEDRDRFLQDFIKKNENESGIIYCATRKETERIYKKLKAQKRNCGMYHGGMSHMERKDMQDQFLNDEILVMVATNAFGMGINKSNVRYVIHYQMPRNMESYYQEAGRAGRDGENSQCFLLFSAQDIQIQRFLIDSSVNEMMKEAETIKLQQMIDYCHTEACLHTYIINYFGEESVAPCGVCGNCRDERETIDVTKEAQMVLSCMIRMGERFGNTMIAQVLTGSKNKKITTFGFQKLSTYGLMKGVAQKEVSALIDTFIAQKLIDVEPGKLPILKVSSTGKDVLLGKKRVYRKEAHQASEISVHDELFETLRQLRKQLADDEGVPPFVIFSDKTLRELSAHHPTTFEAFLEIKGVGKQKQEKYGKVFIEKIKGYV</sequence>
<evidence type="ECO:0000256" key="11">
    <source>
        <dbReference type="ARBA" id="ARBA00023125"/>
    </source>
</evidence>
<evidence type="ECO:0000313" key="20">
    <source>
        <dbReference type="EMBL" id="MEI5908897.1"/>
    </source>
</evidence>
<evidence type="ECO:0000256" key="15">
    <source>
        <dbReference type="ARBA" id="ARBA00034617"/>
    </source>
</evidence>
<dbReference type="InterPro" id="IPR018982">
    <property type="entry name" value="RQC_domain"/>
</dbReference>
<dbReference type="SMART" id="SM00956">
    <property type="entry name" value="RQC"/>
    <property type="match status" value="1"/>
</dbReference>
<dbReference type="Gene3D" id="3.40.50.300">
    <property type="entry name" value="P-loop containing nucleotide triphosphate hydrolases"/>
    <property type="match status" value="2"/>
</dbReference>
<dbReference type="InterPro" id="IPR027417">
    <property type="entry name" value="P-loop_NTPase"/>
</dbReference>
<dbReference type="SMART" id="SM00341">
    <property type="entry name" value="HRDC"/>
    <property type="match status" value="1"/>
</dbReference>
<dbReference type="InterPro" id="IPR036390">
    <property type="entry name" value="WH_DNA-bd_sf"/>
</dbReference>
<dbReference type="SUPFAM" id="SSF47819">
    <property type="entry name" value="HRDC-like"/>
    <property type="match status" value="1"/>
</dbReference>
<dbReference type="SUPFAM" id="SSF52540">
    <property type="entry name" value="P-loop containing nucleoside triphosphate hydrolases"/>
    <property type="match status" value="1"/>
</dbReference>
<evidence type="ECO:0000256" key="14">
    <source>
        <dbReference type="ARBA" id="ARBA00023235"/>
    </source>
</evidence>
<dbReference type="EC" id="5.6.2.4" evidence="16"/>
<dbReference type="GO" id="GO:0016787">
    <property type="term" value="F:hydrolase activity"/>
    <property type="evidence" value="ECO:0007669"/>
    <property type="project" value="UniProtKB-KW"/>
</dbReference>
<feature type="domain" description="Helicase ATP-binding" evidence="18">
    <location>
        <begin position="27"/>
        <end position="196"/>
    </location>
</feature>
<dbReference type="InterPro" id="IPR010997">
    <property type="entry name" value="HRDC-like_sf"/>
</dbReference>
<evidence type="ECO:0000256" key="1">
    <source>
        <dbReference type="ARBA" id="ARBA00001946"/>
    </source>
</evidence>
<keyword evidence="5" id="KW-0547">Nucleotide-binding</keyword>
<proteinExistence type="inferred from homology"/>
<evidence type="ECO:0000256" key="8">
    <source>
        <dbReference type="ARBA" id="ARBA00022806"/>
    </source>
</evidence>
<keyword evidence="13" id="KW-0234">DNA repair</keyword>
<dbReference type="PANTHER" id="PTHR13710">
    <property type="entry name" value="DNA HELICASE RECQ FAMILY MEMBER"/>
    <property type="match status" value="1"/>
</dbReference>
<dbReference type="Gene3D" id="1.10.10.10">
    <property type="entry name" value="Winged helix-like DNA-binding domain superfamily/Winged helix DNA-binding domain"/>
    <property type="match status" value="1"/>
</dbReference>
<keyword evidence="8 20" id="KW-0347">Helicase</keyword>
<dbReference type="Pfam" id="PF00570">
    <property type="entry name" value="HRDC"/>
    <property type="match status" value="1"/>
</dbReference>
<comment type="cofactor">
    <cofactor evidence="2">
        <name>Zn(2+)</name>
        <dbReference type="ChEBI" id="CHEBI:29105"/>
    </cofactor>
</comment>
<evidence type="ECO:0000256" key="3">
    <source>
        <dbReference type="ARBA" id="ARBA00005446"/>
    </source>
</evidence>
<evidence type="ECO:0000259" key="17">
    <source>
        <dbReference type="PROSITE" id="PS50967"/>
    </source>
</evidence>
<comment type="catalytic activity">
    <reaction evidence="15">
        <text>Couples ATP hydrolysis with the unwinding of duplex DNA by translocating in the 3'-5' direction.</text>
        <dbReference type="EC" id="5.6.2.4"/>
    </reaction>
</comment>
<keyword evidence="14" id="KW-0413">Isomerase</keyword>
<dbReference type="InterPro" id="IPR002121">
    <property type="entry name" value="HRDC_dom"/>
</dbReference>
<dbReference type="SUPFAM" id="SSF46785">
    <property type="entry name" value="Winged helix' DNA-binding domain"/>
    <property type="match status" value="1"/>
</dbReference>
<reference evidence="20 21" key="1">
    <citation type="journal article" date="2018" name="J. Microbiol.">
        <title>Bacillus spongiae sp. nov., isolated from sponge of Jeju Island.</title>
        <authorList>
            <person name="Lee G.E."/>
            <person name="Im W.T."/>
            <person name="Park J.S."/>
        </authorList>
    </citation>
    <scope>NUCLEOTIDE SEQUENCE [LARGE SCALE GENOMIC DNA]</scope>
    <source>
        <strain evidence="20 21">135PIL107-10</strain>
    </source>
</reference>
<dbReference type="Pfam" id="PF09382">
    <property type="entry name" value="RQC"/>
    <property type="match status" value="1"/>
</dbReference>
<dbReference type="Pfam" id="PF16124">
    <property type="entry name" value="RecQ_Zn_bind"/>
    <property type="match status" value="1"/>
</dbReference>
<comment type="cofactor">
    <cofactor evidence="1">
        <name>Mg(2+)</name>
        <dbReference type="ChEBI" id="CHEBI:18420"/>
    </cofactor>
</comment>
<evidence type="ECO:0000256" key="9">
    <source>
        <dbReference type="ARBA" id="ARBA00022833"/>
    </source>
</evidence>
<evidence type="ECO:0000256" key="16">
    <source>
        <dbReference type="NCBIfam" id="TIGR01389"/>
    </source>
</evidence>
<dbReference type="SMART" id="SM00490">
    <property type="entry name" value="HELICc"/>
    <property type="match status" value="1"/>
</dbReference>
<feature type="domain" description="Helicase C-terminal" evidence="19">
    <location>
        <begin position="220"/>
        <end position="368"/>
    </location>
</feature>
<evidence type="ECO:0000256" key="6">
    <source>
        <dbReference type="ARBA" id="ARBA00022763"/>
    </source>
</evidence>
<dbReference type="NCBIfam" id="TIGR00614">
    <property type="entry name" value="recQ_fam"/>
    <property type="match status" value="1"/>
</dbReference>
<dbReference type="PANTHER" id="PTHR13710:SF105">
    <property type="entry name" value="ATP-DEPENDENT DNA HELICASE Q1"/>
    <property type="match status" value="1"/>
</dbReference>
<evidence type="ECO:0000256" key="13">
    <source>
        <dbReference type="ARBA" id="ARBA00023204"/>
    </source>
</evidence>
<dbReference type="SMART" id="SM00487">
    <property type="entry name" value="DEXDc"/>
    <property type="match status" value="1"/>
</dbReference>
<dbReference type="InterPro" id="IPR011545">
    <property type="entry name" value="DEAD/DEAH_box_helicase_dom"/>
</dbReference>
<dbReference type="InterPro" id="IPR001650">
    <property type="entry name" value="Helicase_C-like"/>
</dbReference>
<dbReference type="NCBIfam" id="TIGR01389">
    <property type="entry name" value="recQ"/>
    <property type="match status" value="1"/>
</dbReference>
<comment type="caution">
    <text evidence="20">The sequence shown here is derived from an EMBL/GenBank/DDBJ whole genome shotgun (WGS) entry which is preliminary data.</text>
</comment>
<dbReference type="InterPro" id="IPR014001">
    <property type="entry name" value="Helicase_ATP-bd"/>
</dbReference>
<accession>A0ABU8HHZ4</accession>
<evidence type="ECO:0000259" key="19">
    <source>
        <dbReference type="PROSITE" id="PS51194"/>
    </source>
</evidence>
<dbReference type="Pfam" id="PF00270">
    <property type="entry name" value="DEAD"/>
    <property type="match status" value="1"/>
</dbReference>
<evidence type="ECO:0000256" key="5">
    <source>
        <dbReference type="ARBA" id="ARBA00022741"/>
    </source>
</evidence>
<name>A0ABU8HHZ4_9BACI</name>
<dbReference type="InterPro" id="IPR032284">
    <property type="entry name" value="RecQ_Zn-bd"/>
</dbReference>
<evidence type="ECO:0000313" key="21">
    <source>
        <dbReference type="Proteomes" id="UP001312865"/>
    </source>
</evidence>
<evidence type="ECO:0000256" key="7">
    <source>
        <dbReference type="ARBA" id="ARBA00022801"/>
    </source>
</evidence>
<dbReference type="CDD" id="cd17920">
    <property type="entry name" value="DEXHc_RecQ"/>
    <property type="match status" value="1"/>
</dbReference>
<dbReference type="RefSeq" id="WP_336588342.1">
    <property type="nucleotide sequence ID" value="NZ_JBBAXC010000017.1"/>
</dbReference>
<evidence type="ECO:0000256" key="12">
    <source>
        <dbReference type="ARBA" id="ARBA00023172"/>
    </source>
</evidence>
<keyword evidence="9" id="KW-0862">Zinc</keyword>
<dbReference type="PROSITE" id="PS50967">
    <property type="entry name" value="HRDC"/>
    <property type="match status" value="1"/>
</dbReference>
<dbReference type="InterPro" id="IPR044876">
    <property type="entry name" value="HRDC_dom_sf"/>
</dbReference>
<dbReference type="EMBL" id="JBBAXC010000017">
    <property type="protein sequence ID" value="MEI5908897.1"/>
    <property type="molecule type" value="Genomic_DNA"/>
</dbReference>
<keyword evidence="12" id="KW-0233">DNA recombination</keyword>
<organism evidence="20 21">
    <name type="scientific">Bacillus spongiae</name>
    <dbReference type="NCBI Taxonomy" id="2683610"/>
    <lineage>
        <taxon>Bacteria</taxon>
        <taxon>Bacillati</taxon>
        <taxon>Bacillota</taxon>
        <taxon>Bacilli</taxon>
        <taxon>Bacillales</taxon>
        <taxon>Bacillaceae</taxon>
        <taxon>Bacillus</taxon>
    </lineage>
</organism>
<evidence type="ECO:0000256" key="4">
    <source>
        <dbReference type="ARBA" id="ARBA00022723"/>
    </source>
</evidence>
<dbReference type="PROSITE" id="PS51194">
    <property type="entry name" value="HELICASE_CTER"/>
    <property type="match status" value="1"/>
</dbReference>
<dbReference type="PROSITE" id="PS51192">
    <property type="entry name" value="HELICASE_ATP_BIND_1"/>
    <property type="match status" value="1"/>
</dbReference>
<keyword evidence="11" id="KW-0238">DNA-binding</keyword>
<evidence type="ECO:0000256" key="10">
    <source>
        <dbReference type="ARBA" id="ARBA00022840"/>
    </source>
</evidence>
<keyword evidence="4" id="KW-0479">Metal-binding</keyword>
<keyword evidence="10" id="KW-0067">ATP-binding</keyword>
<comment type="similarity">
    <text evidence="3">Belongs to the helicase family. RecQ subfamily.</text>
</comment>
<dbReference type="InterPro" id="IPR006293">
    <property type="entry name" value="DNA_helicase_ATP-dep_RecQ_bac"/>
</dbReference>
<keyword evidence="6" id="KW-0227">DNA damage</keyword>
<dbReference type="InterPro" id="IPR036388">
    <property type="entry name" value="WH-like_DNA-bd_sf"/>
</dbReference>
<feature type="domain" description="HRDC" evidence="17">
    <location>
        <begin position="513"/>
        <end position="587"/>
    </location>
</feature>
<evidence type="ECO:0000259" key="18">
    <source>
        <dbReference type="PROSITE" id="PS51192"/>
    </source>
</evidence>
<gene>
    <name evidence="20" type="primary">recQ</name>
    <name evidence="20" type="ORF">WAK64_17750</name>
</gene>
<dbReference type="Pfam" id="PF00271">
    <property type="entry name" value="Helicase_C"/>
    <property type="match status" value="1"/>
</dbReference>
<protein>
    <recommendedName>
        <fullName evidence="16">DNA helicase RecQ</fullName>
        <ecNumber evidence="16">5.6.2.4</ecNumber>
    </recommendedName>
</protein>